<reference evidence="3 4" key="1">
    <citation type="journal article" date="2019" name="Nat. Ecol. Evol.">
        <title>Megaphylogeny resolves global patterns of mushroom evolution.</title>
        <authorList>
            <person name="Varga T."/>
            <person name="Krizsan K."/>
            <person name="Foldi C."/>
            <person name="Dima B."/>
            <person name="Sanchez-Garcia M."/>
            <person name="Sanchez-Ramirez S."/>
            <person name="Szollosi G.J."/>
            <person name="Szarkandi J.G."/>
            <person name="Papp V."/>
            <person name="Albert L."/>
            <person name="Andreopoulos W."/>
            <person name="Angelini C."/>
            <person name="Antonin V."/>
            <person name="Barry K.W."/>
            <person name="Bougher N.L."/>
            <person name="Buchanan P."/>
            <person name="Buyck B."/>
            <person name="Bense V."/>
            <person name="Catcheside P."/>
            <person name="Chovatia M."/>
            <person name="Cooper J."/>
            <person name="Damon W."/>
            <person name="Desjardin D."/>
            <person name="Finy P."/>
            <person name="Geml J."/>
            <person name="Haridas S."/>
            <person name="Hughes K."/>
            <person name="Justo A."/>
            <person name="Karasinski D."/>
            <person name="Kautmanova I."/>
            <person name="Kiss B."/>
            <person name="Kocsube S."/>
            <person name="Kotiranta H."/>
            <person name="LaButti K.M."/>
            <person name="Lechner B.E."/>
            <person name="Liimatainen K."/>
            <person name="Lipzen A."/>
            <person name="Lukacs Z."/>
            <person name="Mihaltcheva S."/>
            <person name="Morgado L.N."/>
            <person name="Niskanen T."/>
            <person name="Noordeloos M.E."/>
            <person name="Ohm R.A."/>
            <person name="Ortiz-Santana B."/>
            <person name="Ovrebo C."/>
            <person name="Racz N."/>
            <person name="Riley R."/>
            <person name="Savchenko A."/>
            <person name="Shiryaev A."/>
            <person name="Soop K."/>
            <person name="Spirin V."/>
            <person name="Szebenyi C."/>
            <person name="Tomsovsky M."/>
            <person name="Tulloss R.E."/>
            <person name="Uehling J."/>
            <person name="Grigoriev I.V."/>
            <person name="Vagvolgyi C."/>
            <person name="Papp T."/>
            <person name="Martin F.M."/>
            <person name="Miettinen O."/>
            <person name="Hibbett D.S."/>
            <person name="Nagy L.G."/>
        </authorList>
    </citation>
    <scope>NUCLEOTIDE SEQUENCE [LARGE SCALE GENOMIC DNA]</scope>
    <source>
        <strain evidence="3 4">HHB13444</strain>
    </source>
</reference>
<keyword evidence="1" id="KW-0812">Transmembrane</keyword>
<evidence type="ECO:0000259" key="2">
    <source>
        <dbReference type="Pfam" id="PF20151"/>
    </source>
</evidence>
<gene>
    <name evidence="3" type="ORF">K466DRAFT_467712</name>
</gene>
<evidence type="ECO:0000313" key="4">
    <source>
        <dbReference type="Proteomes" id="UP000308197"/>
    </source>
</evidence>
<evidence type="ECO:0000256" key="1">
    <source>
        <dbReference type="SAM" id="Phobius"/>
    </source>
</evidence>
<organism evidence="3 4">
    <name type="scientific">Polyporus arcularius HHB13444</name>
    <dbReference type="NCBI Taxonomy" id="1314778"/>
    <lineage>
        <taxon>Eukaryota</taxon>
        <taxon>Fungi</taxon>
        <taxon>Dikarya</taxon>
        <taxon>Basidiomycota</taxon>
        <taxon>Agaricomycotina</taxon>
        <taxon>Agaricomycetes</taxon>
        <taxon>Polyporales</taxon>
        <taxon>Polyporaceae</taxon>
        <taxon>Polyporus</taxon>
    </lineage>
</organism>
<dbReference type="Pfam" id="PF20151">
    <property type="entry name" value="DUF6533"/>
    <property type="match status" value="1"/>
</dbReference>
<feature type="non-terminal residue" evidence="3">
    <location>
        <position position="1"/>
    </location>
</feature>
<dbReference type="Proteomes" id="UP000308197">
    <property type="component" value="Unassembled WGS sequence"/>
</dbReference>
<feature type="domain" description="DUF6533" evidence="2">
    <location>
        <begin position="1"/>
        <end position="38"/>
    </location>
</feature>
<accession>A0A5C3P6A7</accession>
<dbReference type="InParanoid" id="A0A5C3P6A7"/>
<keyword evidence="1" id="KW-0472">Membrane</keyword>
<feature type="transmembrane region" description="Helical" evidence="1">
    <location>
        <begin position="70"/>
        <end position="94"/>
    </location>
</feature>
<protein>
    <recommendedName>
        <fullName evidence="2">DUF6533 domain-containing protein</fullName>
    </recommendedName>
</protein>
<keyword evidence="1" id="KW-1133">Transmembrane helix</keyword>
<feature type="transmembrane region" description="Helical" evidence="1">
    <location>
        <begin position="101"/>
        <end position="123"/>
    </location>
</feature>
<evidence type="ECO:0000313" key="3">
    <source>
        <dbReference type="EMBL" id="TFK83770.1"/>
    </source>
</evidence>
<dbReference type="AlphaFoldDB" id="A0A5C3P6A7"/>
<feature type="transmembrane region" description="Helical" evidence="1">
    <location>
        <begin position="28"/>
        <end position="50"/>
    </location>
</feature>
<feature type="transmembrane region" description="Helical" evidence="1">
    <location>
        <begin position="143"/>
        <end position="166"/>
    </location>
</feature>
<dbReference type="EMBL" id="ML211367">
    <property type="protein sequence ID" value="TFK83770.1"/>
    <property type="molecule type" value="Genomic_DNA"/>
</dbReference>
<keyword evidence="4" id="KW-1185">Reference proteome</keyword>
<proteinExistence type="predicted"/>
<dbReference type="STRING" id="1314778.A0A5C3P6A7"/>
<sequence length="169" mass="18551">VLFIYETCLTLDREVAYLWSAKRTGASLLFFANKWLSMTGYIMMLAEFASFPSDKVRSLNQCPVGSCSHFQVAVFAVGVLQFVPWAIFSALRAYVLAQSKFLGLLILTLSLAPVGANLVQYGYHLSGENIAPFGCLETNTATGPIVVITSRVALIVADVLLIYITWTKL</sequence>
<name>A0A5C3P6A7_9APHY</name>
<dbReference type="InterPro" id="IPR045340">
    <property type="entry name" value="DUF6533"/>
</dbReference>
<feature type="non-terminal residue" evidence="3">
    <location>
        <position position="169"/>
    </location>
</feature>